<evidence type="ECO:0000256" key="3">
    <source>
        <dbReference type="ARBA" id="ARBA00022728"/>
    </source>
</evidence>
<evidence type="ECO:0000256" key="6">
    <source>
        <dbReference type="ARBA" id="ARBA00023242"/>
    </source>
</evidence>
<evidence type="ECO:0000256" key="2">
    <source>
        <dbReference type="ARBA" id="ARBA00022664"/>
    </source>
</evidence>
<protein>
    <submittedName>
        <fullName evidence="9">Pre-mRNA splicing factor</fullName>
    </submittedName>
</protein>
<evidence type="ECO:0000256" key="5">
    <source>
        <dbReference type="ARBA" id="ARBA00023187"/>
    </source>
</evidence>
<dbReference type="InterPro" id="IPR000061">
    <property type="entry name" value="Surp"/>
</dbReference>
<dbReference type="GO" id="GO:0005686">
    <property type="term" value="C:U2 snRNP"/>
    <property type="evidence" value="ECO:0007669"/>
    <property type="project" value="TreeGrafter"/>
</dbReference>
<dbReference type="Pfam" id="PF01805">
    <property type="entry name" value="Surp"/>
    <property type="match status" value="2"/>
</dbReference>
<reference evidence="9 10" key="1">
    <citation type="journal article" date="2007" name="Nat. Biotechnol.">
        <title>Genome sequence of the lignocellulose-bioconverting and xylose-fermenting yeast Pichia stipitis.</title>
        <authorList>
            <person name="Jeffries T.W."/>
            <person name="Grigoriev I.V."/>
            <person name="Grimwood J."/>
            <person name="Laplaza J.M."/>
            <person name="Aerts A."/>
            <person name="Salamov A."/>
            <person name="Schmutz J."/>
            <person name="Lindquist E."/>
            <person name="Dehal P."/>
            <person name="Shapiro H."/>
            <person name="Jin Y.S."/>
            <person name="Passoth V."/>
            <person name="Richardson P.M."/>
        </authorList>
    </citation>
    <scope>NUCLEOTIDE SEQUENCE [LARGE SCALE GENOMIC DNA]</scope>
    <source>
        <strain evidence="10">ATCC 58785 / CBS 6054 / NBRC 10063 / NRRL Y-11545</strain>
    </source>
</reference>
<dbReference type="GO" id="GO:0045292">
    <property type="term" value="P:mRNA cis splicing, via spliceosome"/>
    <property type="evidence" value="ECO:0007669"/>
    <property type="project" value="InterPro"/>
</dbReference>
<comment type="subcellular location">
    <subcellularLocation>
        <location evidence="1">Nucleus</location>
    </subcellularLocation>
</comment>
<dbReference type="InParanoid" id="A3GGD4"/>
<feature type="domain" description="SURP motif" evidence="8">
    <location>
        <begin position="115"/>
        <end position="160"/>
    </location>
</feature>
<dbReference type="Gene3D" id="1.10.10.790">
    <property type="entry name" value="Surp module"/>
    <property type="match status" value="2"/>
</dbReference>
<feature type="compositionally biased region" description="Basic and acidic residues" evidence="7">
    <location>
        <begin position="391"/>
        <end position="400"/>
    </location>
</feature>
<dbReference type="FunCoup" id="A3GGD4">
    <property type="interactions" value="183"/>
</dbReference>
<dbReference type="InterPro" id="IPR035967">
    <property type="entry name" value="SWAP/Surp_sf"/>
</dbReference>
<keyword evidence="6" id="KW-0539">Nucleus</keyword>
<dbReference type="KEGG" id="pic:PICST_34336"/>
<evidence type="ECO:0000259" key="8">
    <source>
        <dbReference type="PROSITE" id="PS50128"/>
    </source>
</evidence>
<sequence>MSSEIPTNVNVPPEEIRQSIDKTVGYVLKNGLSFEQRLLANNTEHKFDFLTPENEYYNYYKWKIDGGNTTNSNNTTSNDLLKSQSTSEKAETMERPRKLKFLVDLPKISALDLDIIKLTALYVAKNGDEYAKKLQNHEIKVGNRAQFDFVNEKHSLNKLFRQYIDQYSILLKFYSNQPEDEDVLQINEQLNDADKMISNAYKRAQYDKMNKVERKEKQKLIEQKQAHFASIDWQDFAIVGMIEFDAIDEVKELPAPLSRENLLYRSLESKSKDLELPAPAPVSTAKTDEDKVKVATVSKPPAIKGMKIRAAGESRLKKSEVSTTSGVEPSIKCPITGKMIPESKFDNHLKVLLRDPRYKQEQENFVRKNFSYASNLTTDQVYENIKRIVRKRDSDSDQPQKKRPQIGPQ</sequence>
<dbReference type="InterPro" id="IPR045146">
    <property type="entry name" value="SF3A1"/>
</dbReference>
<evidence type="ECO:0000256" key="1">
    <source>
        <dbReference type="ARBA" id="ARBA00004123"/>
    </source>
</evidence>
<dbReference type="GO" id="GO:0003723">
    <property type="term" value="F:RNA binding"/>
    <property type="evidence" value="ECO:0007669"/>
    <property type="project" value="InterPro"/>
</dbReference>
<evidence type="ECO:0000256" key="7">
    <source>
        <dbReference type="SAM" id="MobiDB-lite"/>
    </source>
</evidence>
<keyword evidence="10" id="KW-1185">Reference proteome</keyword>
<dbReference type="EMBL" id="AAVQ01000001">
    <property type="protein sequence ID" value="EAZ63914.2"/>
    <property type="molecule type" value="Genomic_DNA"/>
</dbReference>
<evidence type="ECO:0000313" key="10">
    <source>
        <dbReference type="Proteomes" id="UP000002258"/>
    </source>
</evidence>
<organism evidence="9 10">
    <name type="scientific">Scheffersomyces stipitis (strain ATCC 58785 / CBS 6054 / NBRC 10063 / NRRL Y-11545)</name>
    <name type="common">Yeast</name>
    <name type="synonym">Pichia stipitis</name>
    <dbReference type="NCBI Taxonomy" id="322104"/>
    <lineage>
        <taxon>Eukaryota</taxon>
        <taxon>Fungi</taxon>
        <taxon>Dikarya</taxon>
        <taxon>Ascomycota</taxon>
        <taxon>Saccharomycotina</taxon>
        <taxon>Pichiomycetes</taxon>
        <taxon>Debaryomycetaceae</taxon>
        <taxon>Scheffersomyces</taxon>
    </lineage>
</organism>
<dbReference type="PANTHER" id="PTHR15316:SF1">
    <property type="entry name" value="SPLICING FACTOR 3A SUBUNIT 1"/>
    <property type="match status" value="1"/>
</dbReference>
<dbReference type="GO" id="GO:0071013">
    <property type="term" value="C:catalytic step 2 spliceosome"/>
    <property type="evidence" value="ECO:0007669"/>
    <property type="project" value="TreeGrafter"/>
</dbReference>
<dbReference type="RefSeq" id="XP_001387937.2">
    <property type="nucleotide sequence ID" value="XM_001387900.1"/>
</dbReference>
<dbReference type="PROSITE" id="PS50128">
    <property type="entry name" value="SURP"/>
    <property type="match status" value="2"/>
</dbReference>
<keyword evidence="4" id="KW-0677">Repeat</keyword>
<keyword evidence="2" id="KW-0507">mRNA processing</keyword>
<dbReference type="OMA" id="HYASIDW"/>
<gene>
    <name evidence="9" type="primary">PRP21</name>
    <name evidence="9" type="ORF">PICST_34336</name>
</gene>
<dbReference type="HOGENOM" id="CLU_013259_0_1_1"/>
<dbReference type="STRING" id="322104.A3GGD4"/>
<name>A3GGD4_PICST</name>
<dbReference type="PANTHER" id="PTHR15316">
    <property type="entry name" value="SPLICEOSOME ASSOCIATED PROTEIN 114/SWAP SPLICING FACTOR-RELATED"/>
    <property type="match status" value="1"/>
</dbReference>
<feature type="domain" description="SURP motif" evidence="8">
    <location>
        <begin position="19"/>
        <end position="60"/>
    </location>
</feature>
<dbReference type="OrthoDB" id="447637at2759"/>
<accession>A3GGD4</accession>
<dbReference type="Proteomes" id="UP000002258">
    <property type="component" value="Chromosome 1"/>
</dbReference>
<feature type="region of interest" description="Disordered" evidence="7">
    <location>
        <begin position="71"/>
        <end position="91"/>
    </location>
</feature>
<feature type="region of interest" description="Disordered" evidence="7">
    <location>
        <begin position="389"/>
        <end position="409"/>
    </location>
</feature>
<dbReference type="GeneID" id="4851333"/>
<evidence type="ECO:0000256" key="4">
    <source>
        <dbReference type="ARBA" id="ARBA00022737"/>
    </source>
</evidence>
<proteinExistence type="predicted"/>
<dbReference type="GO" id="GO:0000381">
    <property type="term" value="P:regulation of alternative mRNA splicing, via spliceosome"/>
    <property type="evidence" value="ECO:0007669"/>
    <property type="project" value="TreeGrafter"/>
</dbReference>
<dbReference type="SMART" id="SM00648">
    <property type="entry name" value="SWAP"/>
    <property type="match status" value="2"/>
</dbReference>
<keyword evidence="5" id="KW-0508">mRNA splicing</keyword>
<comment type="caution">
    <text evidence="9">The sequence shown here is derived from an EMBL/GenBank/DDBJ whole genome shotgun (WGS) entry which is preliminary data.</text>
</comment>
<evidence type="ECO:0000313" key="9">
    <source>
        <dbReference type="EMBL" id="EAZ63914.2"/>
    </source>
</evidence>
<dbReference type="Pfam" id="PF12230">
    <property type="entry name" value="PRP21_like_P"/>
    <property type="match status" value="1"/>
</dbReference>
<dbReference type="eggNOG" id="KOG0007">
    <property type="taxonomic scope" value="Eukaryota"/>
</dbReference>
<dbReference type="SUPFAM" id="SSF109905">
    <property type="entry name" value="Surp module (SWAP domain)"/>
    <property type="match status" value="2"/>
</dbReference>
<keyword evidence="3" id="KW-0747">Spliceosome</keyword>
<dbReference type="GO" id="GO:0071004">
    <property type="term" value="C:U2-type prespliceosome"/>
    <property type="evidence" value="ECO:0007669"/>
    <property type="project" value="TreeGrafter"/>
</dbReference>
<dbReference type="AlphaFoldDB" id="A3GGD4"/>
<dbReference type="InterPro" id="IPR022030">
    <property type="entry name" value="SF3A1_dom"/>
</dbReference>